<accession>A0A316UXV4</accession>
<feature type="domain" description="eIF3h C-terminal" evidence="2">
    <location>
        <begin position="201"/>
        <end position="283"/>
    </location>
</feature>
<dbReference type="Pfam" id="PF19445">
    <property type="entry name" value="eIF3h_C"/>
    <property type="match status" value="2"/>
</dbReference>
<proteinExistence type="predicted"/>
<organism evidence="3 4">
    <name type="scientific">Jaminaea rosea</name>
    <dbReference type="NCBI Taxonomy" id="1569628"/>
    <lineage>
        <taxon>Eukaryota</taxon>
        <taxon>Fungi</taxon>
        <taxon>Dikarya</taxon>
        <taxon>Basidiomycota</taxon>
        <taxon>Ustilaginomycotina</taxon>
        <taxon>Exobasidiomycetes</taxon>
        <taxon>Microstromatales</taxon>
        <taxon>Microstromatales incertae sedis</taxon>
        <taxon>Jaminaea</taxon>
    </lineage>
</organism>
<evidence type="ECO:0000313" key="4">
    <source>
        <dbReference type="Proteomes" id="UP000245884"/>
    </source>
</evidence>
<dbReference type="AlphaFoldDB" id="A0A316UXV4"/>
<dbReference type="EMBL" id="KZ819664">
    <property type="protein sequence ID" value="PWN28733.1"/>
    <property type="molecule type" value="Genomic_DNA"/>
</dbReference>
<dbReference type="OrthoDB" id="10265695at2759"/>
<dbReference type="GO" id="GO:0005852">
    <property type="term" value="C:eukaryotic translation initiation factor 3 complex"/>
    <property type="evidence" value="ECO:0007669"/>
    <property type="project" value="InterPro"/>
</dbReference>
<dbReference type="GO" id="GO:0003743">
    <property type="term" value="F:translation initiation factor activity"/>
    <property type="evidence" value="ECO:0007669"/>
    <property type="project" value="InterPro"/>
</dbReference>
<dbReference type="Gene3D" id="3.40.140.10">
    <property type="entry name" value="Cytidine Deaminase, domain 2"/>
    <property type="match status" value="1"/>
</dbReference>
<feature type="region of interest" description="Disordered" evidence="1">
    <location>
        <begin position="1"/>
        <end position="25"/>
    </location>
</feature>
<dbReference type="STRING" id="1569628.A0A316UXV4"/>
<evidence type="ECO:0000256" key="1">
    <source>
        <dbReference type="SAM" id="MobiDB-lite"/>
    </source>
</evidence>
<dbReference type="Proteomes" id="UP000245884">
    <property type="component" value="Unassembled WGS sequence"/>
</dbReference>
<feature type="compositionally biased region" description="Basic and acidic residues" evidence="1">
    <location>
        <begin position="95"/>
        <end position="104"/>
    </location>
</feature>
<feature type="region of interest" description="Disordered" evidence="1">
    <location>
        <begin position="94"/>
        <end position="116"/>
    </location>
</feature>
<name>A0A316UXV4_9BASI</name>
<sequence length="426" mass="44322">MSTATRTAAAAAQPPPAPAAPAAKPASSELDAAALSFSLSSGPPSSIRLDGLAFTKLVKHSRDAHPHNATGLLLGLDLDGALEVTNLFGLPRNALRTDDHDDSRTPAAATSQTPSPVTKHIQDALGLLASVNADANPVGIYVSSFLGFGAAFTAQVLEGLKVVGNLMDNEGSSPASRSKNTASGDGMEKAVVLVHDLAQSAQGNTVVKAYRLSSDFVAAYKANDFSAKGLIDHRLTFAHFFHELPLSLHNTALLDAFISTLATPQAPQASILPSSSSLSSSSSSLLSQPPRAAIESTYSNLTLAHTPVLSSALEQTLEHVDDYLSEAGNIGFQSRQLARERTRLEASIARRKADNASRAAQGLAPLPVAAGSVAEDEKRLEKLQKSEPSRLETTLMLGALDAKARRTAEESAAAAVRLEGAKAGTV</sequence>
<dbReference type="CDD" id="cd08065">
    <property type="entry name" value="MPN_eIF3h"/>
    <property type="match status" value="1"/>
</dbReference>
<evidence type="ECO:0000313" key="3">
    <source>
        <dbReference type="EMBL" id="PWN28733.1"/>
    </source>
</evidence>
<dbReference type="RefSeq" id="XP_025363345.1">
    <property type="nucleotide sequence ID" value="XM_025505589.1"/>
</dbReference>
<dbReference type="InterPro" id="IPR027524">
    <property type="entry name" value="eIF3h"/>
</dbReference>
<feature type="domain" description="eIF3h C-terminal" evidence="2">
    <location>
        <begin position="293"/>
        <end position="415"/>
    </location>
</feature>
<dbReference type="GeneID" id="37027412"/>
<evidence type="ECO:0000259" key="2">
    <source>
        <dbReference type="Pfam" id="PF19445"/>
    </source>
</evidence>
<gene>
    <name evidence="3" type="ORF">BDZ90DRAFT_230751</name>
</gene>
<reference evidence="3 4" key="1">
    <citation type="journal article" date="2018" name="Mol. Biol. Evol.">
        <title>Broad Genomic Sampling Reveals a Smut Pathogenic Ancestry of the Fungal Clade Ustilaginomycotina.</title>
        <authorList>
            <person name="Kijpornyongpan T."/>
            <person name="Mondo S.J."/>
            <person name="Barry K."/>
            <person name="Sandor L."/>
            <person name="Lee J."/>
            <person name="Lipzen A."/>
            <person name="Pangilinan J."/>
            <person name="LaButti K."/>
            <person name="Hainaut M."/>
            <person name="Henrissat B."/>
            <person name="Grigoriev I.V."/>
            <person name="Spatafora J.W."/>
            <person name="Aime M.C."/>
        </authorList>
    </citation>
    <scope>NUCLEOTIDE SEQUENCE [LARGE SCALE GENOMIC DNA]</scope>
    <source>
        <strain evidence="3 4">MCA 5214</strain>
    </source>
</reference>
<protein>
    <recommendedName>
        <fullName evidence="2">eIF3h C-terminal domain-containing protein</fullName>
    </recommendedName>
</protein>
<dbReference type="InterPro" id="IPR045810">
    <property type="entry name" value="eIF3h_C"/>
</dbReference>
<keyword evidence="4" id="KW-1185">Reference proteome</keyword>